<dbReference type="GO" id="GO:0000150">
    <property type="term" value="F:DNA strand exchange activity"/>
    <property type="evidence" value="ECO:0007669"/>
    <property type="project" value="InterPro"/>
</dbReference>
<dbReference type="PANTHER" id="PTHR30461:SF23">
    <property type="entry name" value="DNA RECOMBINASE-RELATED"/>
    <property type="match status" value="1"/>
</dbReference>
<name>C4Z5S3_LACE2</name>
<dbReference type="PROSITE" id="PS51737">
    <property type="entry name" value="RECOMBINASE_DNA_BIND"/>
    <property type="match status" value="1"/>
</dbReference>
<dbReference type="InterPro" id="IPR038109">
    <property type="entry name" value="DNA_bind_recomb_sf"/>
</dbReference>
<dbReference type="CDD" id="cd00338">
    <property type="entry name" value="Ser_Recombinase"/>
    <property type="match status" value="1"/>
</dbReference>
<dbReference type="GO" id="GO:0003677">
    <property type="term" value="F:DNA binding"/>
    <property type="evidence" value="ECO:0007669"/>
    <property type="project" value="InterPro"/>
</dbReference>
<dbReference type="PANTHER" id="PTHR30461">
    <property type="entry name" value="DNA-INVERTASE FROM LAMBDOID PROPHAGE"/>
    <property type="match status" value="1"/>
</dbReference>
<dbReference type="SUPFAM" id="SSF53041">
    <property type="entry name" value="Resolvase-like"/>
    <property type="match status" value="1"/>
</dbReference>
<dbReference type="InterPro" id="IPR036162">
    <property type="entry name" value="Resolvase-like_N_sf"/>
</dbReference>
<feature type="coiled-coil region" evidence="1">
    <location>
        <begin position="444"/>
        <end position="471"/>
    </location>
</feature>
<dbReference type="Proteomes" id="UP000001476">
    <property type="component" value="Plasmid pEubeli1"/>
</dbReference>
<dbReference type="AlphaFoldDB" id="C4Z5S3"/>
<dbReference type="InterPro" id="IPR006119">
    <property type="entry name" value="Resolv_N"/>
</dbReference>
<evidence type="ECO:0000313" key="3">
    <source>
        <dbReference type="EMBL" id="ACR73051.1"/>
    </source>
</evidence>
<dbReference type="InterPro" id="IPR050639">
    <property type="entry name" value="SSR_resolvase"/>
</dbReference>
<reference evidence="3 4" key="1">
    <citation type="journal article" date="2009" name="Proc. Natl. Acad. Sci. U.S.A.">
        <title>Characterizing a model human gut microbiota composed of members of its two dominant bacterial phyla.</title>
        <authorList>
            <person name="Mahowald M.A."/>
            <person name="Rey F.E."/>
            <person name="Seedorf H."/>
            <person name="Turnbaugh P.J."/>
            <person name="Fulton R.S."/>
            <person name="Wollam A."/>
            <person name="Shah N."/>
            <person name="Wang C."/>
            <person name="Magrini V."/>
            <person name="Wilson R.K."/>
            <person name="Cantarel B.L."/>
            <person name="Coutinho P.M."/>
            <person name="Henrissat B."/>
            <person name="Crock L.W."/>
            <person name="Russell A."/>
            <person name="Verberkmoes N.C."/>
            <person name="Hettich R.L."/>
            <person name="Gordon J.I."/>
        </authorList>
    </citation>
    <scope>NUCLEOTIDE SEQUENCE [LARGE SCALE GENOMIC DNA]</scope>
    <source>
        <strain evidence="4">ATCC 27750 / DSM 3376 / VPI C15-48 / C15-B4</strain>
        <plasmid evidence="3">unnamed</plasmid>
    </source>
</reference>
<dbReference type="Pfam" id="PF00239">
    <property type="entry name" value="Resolvase"/>
    <property type="match status" value="1"/>
</dbReference>
<protein>
    <submittedName>
        <fullName evidence="3">Site-specific DNA recombinase</fullName>
    </submittedName>
</protein>
<dbReference type="Pfam" id="PF13408">
    <property type="entry name" value="Zn_ribbon_recom"/>
    <property type="match status" value="1"/>
</dbReference>
<dbReference type="Gene3D" id="3.40.50.1390">
    <property type="entry name" value="Resolvase, N-terminal catalytic domain"/>
    <property type="match status" value="1"/>
</dbReference>
<keyword evidence="4" id="KW-1185">Reference proteome</keyword>
<dbReference type="GeneID" id="41356705"/>
<evidence type="ECO:0000313" key="4">
    <source>
        <dbReference type="Proteomes" id="UP000001476"/>
    </source>
</evidence>
<dbReference type="KEGG" id="eel:EUBELI_10001"/>
<dbReference type="RefSeq" id="WP_012744421.1">
    <property type="nucleotide sequence ID" value="NC_012782.1"/>
</dbReference>
<dbReference type="EMBL" id="CP001105">
    <property type="protein sequence ID" value="ACR73051.1"/>
    <property type="molecule type" value="Genomic_DNA"/>
</dbReference>
<sequence length="572" mass="66348">MAYRKITDIRDTIGMRAVFYARVSTAEEEQLNAIELQIEENRGCIKDHGWKLVGEYIDRSKSGTMVKGRDDYQRLYEDLYEDLFDIVVIKDQERLQRNTLDWYLFINRVVQTGKLLFMYMDGKFYSPDDALITGVRAIIAEEFSRNLSKKLHNYHDHRIEKARQGQEIALQGSGNVYGWDKKDGKYYINPEQAKVRRLMCEGIMARKGSTLIAKELNDAGYRNTVGKPWKPMDIPKFVYDCKNVGTMIINKERHDFESKQTIKLPKEEWVYVENALPPIVTQEEWDLICKIHEERVIATGSDRRGKKTSGYSFSGKLVCGICGAPYWRKQRVSKDEYWVCSTKQTKGRRTRKRDSTMGKAGEINPLGCDNENISYNSLMEIMGVVSERLQANTDTIKHDMINWLTKLRKQLLEANGGHTEADLQRELSRKSKLLDAYLDGILNKQEYQKKAEELDERIIQLKAETEKNKANSGDIAEIDKVLANIDEEVSRYVDGNEKLKVEYLLEHLEQVQIFPDKVIVIVPILSEGIVVEKTQYVSREKCSEIHTESMIHYLEDYMYCTRKLGLYVQLVA</sequence>
<dbReference type="Pfam" id="PF07508">
    <property type="entry name" value="Recombinase"/>
    <property type="match status" value="1"/>
</dbReference>
<evidence type="ECO:0000256" key="1">
    <source>
        <dbReference type="SAM" id="Coils"/>
    </source>
</evidence>
<keyword evidence="3" id="KW-0614">Plasmid</keyword>
<gene>
    <name evidence="3" type="ordered locus">EUBELI_10001</name>
</gene>
<geneLocation type="plasmid" evidence="4">
    <name>pEubeli1</name>
</geneLocation>
<feature type="domain" description="Recombinase" evidence="2">
    <location>
        <begin position="176"/>
        <end position="298"/>
    </location>
</feature>
<dbReference type="SMART" id="SM00857">
    <property type="entry name" value="Resolvase"/>
    <property type="match status" value="1"/>
</dbReference>
<dbReference type="Gene3D" id="3.90.1750.20">
    <property type="entry name" value="Putative Large Serine Recombinase, Chain B, Domain 2"/>
    <property type="match status" value="1"/>
</dbReference>
<proteinExistence type="predicted"/>
<accession>C4Z5S3</accession>
<dbReference type="InterPro" id="IPR025827">
    <property type="entry name" value="Zn_ribbon_recom_dom"/>
</dbReference>
<evidence type="ECO:0000259" key="2">
    <source>
        <dbReference type="PROSITE" id="PS51737"/>
    </source>
</evidence>
<dbReference type="HOGENOM" id="CLU_010686_0_5_9"/>
<dbReference type="InterPro" id="IPR011109">
    <property type="entry name" value="DNA_bind_recombinase_dom"/>
</dbReference>
<organism evidence="3 4">
    <name type="scientific">Lachnospira eligens (strain ATCC 27750 / DSM 3376 / VPI C15-48 / C15-B4)</name>
    <name type="common">Eubacterium eligens</name>
    <dbReference type="NCBI Taxonomy" id="515620"/>
    <lineage>
        <taxon>Bacteria</taxon>
        <taxon>Bacillati</taxon>
        <taxon>Bacillota</taxon>
        <taxon>Clostridia</taxon>
        <taxon>Lachnospirales</taxon>
        <taxon>Lachnospiraceae</taxon>
        <taxon>Lachnospira</taxon>
    </lineage>
</organism>
<keyword evidence="1" id="KW-0175">Coiled coil</keyword>